<dbReference type="KEGG" id="msaa:QYS49_02135"/>
<keyword evidence="6" id="KW-1185">Reference proteome</keyword>
<dbReference type="SMART" id="SM00382">
    <property type="entry name" value="AAA"/>
    <property type="match status" value="1"/>
</dbReference>
<proteinExistence type="predicted"/>
<reference evidence="5 6" key="1">
    <citation type="submission" date="2023-08" db="EMBL/GenBank/DDBJ databases">
        <title>Comparative genomics and taxonomic characterization of three novel marine species of genus Marivirga.</title>
        <authorList>
            <person name="Muhammad N."/>
            <person name="Kim S.-G."/>
        </authorList>
    </citation>
    <scope>NUCLEOTIDE SEQUENCE [LARGE SCALE GENOMIC DNA]</scope>
    <source>
        <strain evidence="5 6">BDSF4-3</strain>
    </source>
</reference>
<evidence type="ECO:0000259" key="4">
    <source>
        <dbReference type="PROSITE" id="PS50893"/>
    </source>
</evidence>
<dbReference type="GO" id="GO:0016887">
    <property type="term" value="F:ATP hydrolysis activity"/>
    <property type="evidence" value="ECO:0007669"/>
    <property type="project" value="InterPro"/>
</dbReference>
<evidence type="ECO:0000313" key="5">
    <source>
        <dbReference type="EMBL" id="WKK76212.2"/>
    </source>
</evidence>
<dbReference type="InterPro" id="IPR003593">
    <property type="entry name" value="AAA+_ATPase"/>
</dbReference>
<dbReference type="PANTHER" id="PTHR42939:SF1">
    <property type="entry name" value="ABC TRANSPORTER ATP-BINDING PROTEIN ALBC-RELATED"/>
    <property type="match status" value="1"/>
</dbReference>
<evidence type="ECO:0000256" key="1">
    <source>
        <dbReference type="ARBA" id="ARBA00022448"/>
    </source>
</evidence>
<dbReference type="RefSeq" id="WP_308350647.1">
    <property type="nucleotide sequence ID" value="NZ_CP129971.1"/>
</dbReference>
<dbReference type="PROSITE" id="PS50893">
    <property type="entry name" value="ABC_TRANSPORTER_2"/>
    <property type="match status" value="1"/>
</dbReference>
<feature type="domain" description="ABC transporter" evidence="4">
    <location>
        <begin position="2"/>
        <end position="228"/>
    </location>
</feature>
<accession>A0AA49JBK7</accession>
<evidence type="ECO:0000256" key="3">
    <source>
        <dbReference type="ARBA" id="ARBA00022840"/>
    </source>
</evidence>
<dbReference type="InterPro" id="IPR051782">
    <property type="entry name" value="ABC_Transporter_VariousFunc"/>
</dbReference>
<keyword evidence="2" id="KW-0547">Nucleotide-binding</keyword>
<organism evidence="5 6">
    <name type="scientific">Marivirga salinarum</name>
    <dbReference type="NCBI Taxonomy" id="3059078"/>
    <lineage>
        <taxon>Bacteria</taxon>
        <taxon>Pseudomonadati</taxon>
        <taxon>Bacteroidota</taxon>
        <taxon>Cytophagia</taxon>
        <taxon>Cytophagales</taxon>
        <taxon>Marivirgaceae</taxon>
        <taxon>Marivirga</taxon>
    </lineage>
</organism>
<keyword evidence="3 5" id="KW-0067">ATP-binding</keyword>
<dbReference type="PANTHER" id="PTHR42939">
    <property type="entry name" value="ABC TRANSPORTER ATP-BINDING PROTEIN ALBC-RELATED"/>
    <property type="match status" value="1"/>
</dbReference>
<dbReference type="InterPro" id="IPR027417">
    <property type="entry name" value="P-loop_NTPase"/>
</dbReference>
<dbReference type="CDD" id="cd03230">
    <property type="entry name" value="ABC_DR_subfamily_A"/>
    <property type="match status" value="1"/>
</dbReference>
<dbReference type="Proteomes" id="UP001230496">
    <property type="component" value="Chromosome"/>
</dbReference>
<gene>
    <name evidence="5" type="ORF">QYS49_02135</name>
</gene>
<evidence type="ECO:0000256" key="2">
    <source>
        <dbReference type="ARBA" id="ARBA00022741"/>
    </source>
</evidence>
<dbReference type="EMBL" id="CP129971">
    <property type="protein sequence ID" value="WKK76212.2"/>
    <property type="molecule type" value="Genomic_DNA"/>
</dbReference>
<dbReference type="InterPro" id="IPR003439">
    <property type="entry name" value="ABC_transporter-like_ATP-bd"/>
</dbReference>
<dbReference type="AlphaFoldDB" id="A0AA49JBK7"/>
<sequence length="239" mass="27030">MIKIKNLNKHFAKHKVLNDINLQFNAGECVALIGPNGSGKTTLIKSILALVTIEKGEINVQNENIRNQSAYRSTIGYMPQINRFPEHMSVHQLFNMMKSIRSEVTDYDLSLYEAFDIESMGKKKLGILSGGMRQKVSAALAFLFKPKILILDEPTAGLDPVSNEILKQKLKESIEKENKLVLITSHILNDLDDIADRVVYLMDGSLYFDKQMRALKEETSESRLNKIIASILNTENQYV</sequence>
<evidence type="ECO:0000313" key="6">
    <source>
        <dbReference type="Proteomes" id="UP001230496"/>
    </source>
</evidence>
<dbReference type="SUPFAM" id="SSF52540">
    <property type="entry name" value="P-loop containing nucleoside triphosphate hydrolases"/>
    <property type="match status" value="1"/>
</dbReference>
<dbReference type="Gene3D" id="3.40.50.300">
    <property type="entry name" value="P-loop containing nucleotide triphosphate hydrolases"/>
    <property type="match status" value="1"/>
</dbReference>
<protein>
    <submittedName>
        <fullName evidence="5">ABC transporter ATP-binding protein</fullName>
    </submittedName>
</protein>
<name>A0AA49JBK7_9BACT</name>
<dbReference type="Pfam" id="PF00005">
    <property type="entry name" value="ABC_tran"/>
    <property type="match status" value="1"/>
</dbReference>
<keyword evidence="1" id="KW-0813">Transport</keyword>
<dbReference type="GO" id="GO:0005524">
    <property type="term" value="F:ATP binding"/>
    <property type="evidence" value="ECO:0007669"/>
    <property type="project" value="UniProtKB-KW"/>
</dbReference>